<dbReference type="GO" id="GO:0016614">
    <property type="term" value="F:oxidoreductase activity, acting on CH-OH group of donors"/>
    <property type="evidence" value="ECO:0007669"/>
    <property type="project" value="InterPro"/>
</dbReference>
<dbReference type="PROSITE" id="PS00624">
    <property type="entry name" value="GMC_OXRED_2"/>
    <property type="match status" value="1"/>
</dbReference>
<gene>
    <name evidence="9" type="primary">LOC114251966</name>
</gene>
<organism evidence="8 9">
    <name type="scientific">Bombyx mandarina</name>
    <name type="common">Wild silk moth</name>
    <name type="synonym">Wild silkworm</name>
    <dbReference type="NCBI Taxonomy" id="7092"/>
    <lineage>
        <taxon>Eukaryota</taxon>
        <taxon>Metazoa</taxon>
        <taxon>Ecdysozoa</taxon>
        <taxon>Arthropoda</taxon>
        <taxon>Hexapoda</taxon>
        <taxon>Insecta</taxon>
        <taxon>Pterygota</taxon>
        <taxon>Neoptera</taxon>
        <taxon>Endopterygota</taxon>
        <taxon>Lepidoptera</taxon>
        <taxon>Glossata</taxon>
        <taxon>Ditrysia</taxon>
        <taxon>Bombycoidea</taxon>
        <taxon>Bombycidae</taxon>
        <taxon>Bombycinae</taxon>
        <taxon>Bombyx</taxon>
    </lineage>
</organism>
<dbReference type="GeneID" id="114251966"/>
<comment type="cofactor">
    <cofactor evidence="1">
        <name>FAD</name>
        <dbReference type="ChEBI" id="CHEBI:57692"/>
    </cofactor>
</comment>
<dbReference type="Pfam" id="PF00732">
    <property type="entry name" value="GMC_oxred_N"/>
    <property type="match status" value="1"/>
</dbReference>
<keyword evidence="8" id="KW-1185">Reference proteome</keyword>
<dbReference type="SUPFAM" id="SSF51905">
    <property type="entry name" value="FAD/NAD(P)-binding domain"/>
    <property type="match status" value="1"/>
</dbReference>
<evidence type="ECO:0000313" key="9">
    <source>
        <dbReference type="RefSeq" id="XP_028042218.1"/>
    </source>
</evidence>
<evidence type="ECO:0000256" key="2">
    <source>
        <dbReference type="ARBA" id="ARBA00010790"/>
    </source>
</evidence>
<feature type="domain" description="Glucose-methanol-choline oxidoreductase N-terminal" evidence="7">
    <location>
        <begin position="293"/>
        <end position="307"/>
    </location>
</feature>
<protein>
    <submittedName>
        <fullName evidence="9">Glucose dehydrogenase [FAD, quinone]-like isoform X2</fullName>
    </submittedName>
</protein>
<name>A0A6J2KKY1_BOMMA</name>
<dbReference type="PANTHER" id="PTHR11552:SF147">
    <property type="entry name" value="CHOLINE DEHYDROGENASE, MITOCHONDRIAL"/>
    <property type="match status" value="1"/>
</dbReference>
<dbReference type="Pfam" id="PF05199">
    <property type="entry name" value="GMC_oxred_C"/>
    <property type="match status" value="1"/>
</dbReference>
<dbReference type="Gene3D" id="3.30.560.10">
    <property type="entry name" value="Glucose Oxidase, domain 3"/>
    <property type="match status" value="1"/>
</dbReference>
<evidence type="ECO:0000259" key="6">
    <source>
        <dbReference type="PROSITE" id="PS00623"/>
    </source>
</evidence>
<dbReference type="PROSITE" id="PS00623">
    <property type="entry name" value="GMC_OXRED_1"/>
    <property type="match status" value="1"/>
</dbReference>
<evidence type="ECO:0000259" key="7">
    <source>
        <dbReference type="PROSITE" id="PS00624"/>
    </source>
</evidence>
<evidence type="ECO:0000256" key="1">
    <source>
        <dbReference type="ARBA" id="ARBA00001974"/>
    </source>
</evidence>
<sequence>MALVIGSASASSLLLDDVVYDTLYQYPPGIILKDGAEYDYVVVGAGAAGAAAASRLALKGFSVVLIEAGGDPDALSKIPMAAMGLLGSPIDWQYKTISNNVSCLSFQGKQCRFARGKCLGGSTSINYMLYTRGNRLDYDEMNIPGWRWKDLKPYFLRYEGLQIAKNYPPSSRIYHNTSGILKIEYFDDPRNPWQFRLVTGMKDLNVPFNKDLNGKNQIGVSKVAGYVYKGERMSTARAYLSRDDVKKALNVAKNAFCTGVIIDDNNVARGVTVIQGLLNVTVLARKEVILSAGAVGTPQILMLSGIGPDYHLKSLGIKVRKNLTVGDDMSDHVLPLIIVKVDKGHSIPQKLSPLIGRAAQLGQFLVAGDGPLASNGITDIVTLMNSDCYDYKNRKLYNNSTKCEYADLQIIAAYVDRSLVTVAKPLFKHAIGLNDDVVEQISKANEDYALIILSPVVLKPYSRGNIRLASADPTEQPAIFANYLGDSRDVDQMLKHIIVLEHLVEAPTFKKQNASILHLNLPECPSYEKSRVKYWRCYARSMTYAVYHAVGTCALQRVVNEKLQVYGVKNLRVADLSVMKKLVRGNTEAVSVAIGERLVDLIVDDLNKKTKCCPRAK</sequence>
<keyword evidence="4 5" id="KW-0274">FAD</keyword>
<evidence type="ECO:0000256" key="3">
    <source>
        <dbReference type="ARBA" id="ARBA00022630"/>
    </source>
</evidence>
<feature type="domain" description="Glucose-methanol-choline oxidoreductase N-terminal" evidence="6">
    <location>
        <begin position="116"/>
        <end position="139"/>
    </location>
</feature>
<dbReference type="OrthoDB" id="269227at2759"/>
<dbReference type="InterPro" id="IPR012132">
    <property type="entry name" value="GMC_OxRdtase"/>
</dbReference>
<dbReference type="Proteomes" id="UP000504629">
    <property type="component" value="Unplaced"/>
</dbReference>
<proteinExistence type="inferred from homology"/>
<dbReference type="AlphaFoldDB" id="A0A6J2KKY1"/>
<dbReference type="InterPro" id="IPR000172">
    <property type="entry name" value="GMC_OxRdtase_N"/>
</dbReference>
<dbReference type="Gene3D" id="3.50.50.60">
    <property type="entry name" value="FAD/NAD(P)-binding domain"/>
    <property type="match status" value="1"/>
</dbReference>
<dbReference type="PANTHER" id="PTHR11552">
    <property type="entry name" value="GLUCOSE-METHANOL-CHOLINE GMC OXIDOREDUCTASE"/>
    <property type="match status" value="1"/>
</dbReference>
<dbReference type="RefSeq" id="XP_028042218.1">
    <property type="nucleotide sequence ID" value="XM_028186417.1"/>
</dbReference>
<reference evidence="9" key="1">
    <citation type="submission" date="2025-08" db="UniProtKB">
        <authorList>
            <consortium name="RefSeq"/>
        </authorList>
    </citation>
    <scope>IDENTIFICATION</scope>
    <source>
        <tissue evidence="9">Silk gland</tissue>
    </source>
</reference>
<dbReference type="InterPro" id="IPR007867">
    <property type="entry name" value="GMC_OxRtase_C"/>
</dbReference>
<evidence type="ECO:0000313" key="8">
    <source>
        <dbReference type="Proteomes" id="UP000504629"/>
    </source>
</evidence>
<accession>A0A6J2KKY1</accession>
<keyword evidence="3 5" id="KW-0285">Flavoprotein</keyword>
<dbReference type="InterPro" id="IPR036188">
    <property type="entry name" value="FAD/NAD-bd_sf"/>
</dbReference>
<evidence type="ECO:0000256" key="4">
    <source>
        <dbReference type="ARBA" id="ARBA00022827"/>
    </source>
</evidence>
<evidence type="ECO:0000256" key="5">
    <source>
        <dbReference type="RuleBase" id="RU003968"/>
    </source>
</evidence>
<comment type="similarity">
    <text evidence="2 5">Belongs to the GMC oxidoreductase family.</text>
</comment>
<dbReference type="SUPFAM" id="SSF54373">
    <property type="entry name" value="FAD-linked reductases, C-terminal domain"/>
    <property type="match status" value="1"/>
</dbReference>
<dbReference type="GO" id="GO:0050660">
    <property type="term" value="F:flavin adenine dinucleotide binding"/>
    <property type="evidence" value="ECO:0007669"/>
    <property type="project" value="InterPro"/>
</dbReference>
<dbReference type="PIRSF" id="PIRSF000137">
    <property type="entry name" value="Alcohol_oxidase"/>
    <property type="match status" value="1"/>
</dbReference>